<dbReference type="Pfam" id="PF09526">
    <property type="entry name" value="DUF2387"/>
    <property type="match status" value="1"/>
</dbReference>
<dbReference type="HOGENOM" id="CLU_186875_0_0_6"/>
<evidence type="ECO:0000313" key="1">
    <source>
        <dbReference type="EMBL" id="ADN00324.1"/>
    </source>
</evidence>
<dbReference type="eggNOG" id="COG3529">
    <property type="taxonomic scope" value="Bacteria"/>
</dbReference>
<dbReference type="NCBIfam" id="TIGR02443">
    <property type="entry name" value="YheV family putative zinc ribbon protein"/>
    <property type="match status" value="1"/>
</dbReference>
<dbReference type="AlphaFoldDB" id="E0SIZ6"/>
<proteinExistence type="predicted"/>
<keyword evidence="2" id="KW-1185">Reference proteome</keyword>
<accession>E0SIZ6</accession>
<dbReference type="STRING" id="198628.Dda3937_00537"/>
<reference evidence="1 2" key="1">
    <citation type="journal article" date="2011" name="J. Bacteriol.">
        <title>Genome sequence of the plant-pathogenic bacterium Dickeya dadantii 3937.</title>
        <authorList>
            <person name="Glasner J.D."/>
            <person name="Yang C.H."/>
            <person name="Reverchon S."/>
            <person name="Hugouvieux-Cotte-Pattat N."/>
            <person name="Condemine G."/>
            <person name="Bohin J.P."/>
            <person name="Van Gijsegem F."/>
            <person name="Yang S."/>
            <person name="Franza T."/>
            <person name="Expert D."/>
            <person name="Plunkett G. III"/>
            <person name="San Francisco M.J."/>
            <person name="Charkowski A.O."/>
            <person name="Py B."/>
            <person name="Bell K."/>
            <person name="Rauscher L."/>
            <person name="Rodriguez-Palenzuela P."/>
            <person name="Toussaint A."/>
            <person name="Holeva M.C."/>
            <person name="He S.Y."/>
            <person name="Douet V."/>
            <person name="Boccara M."/>
            <person name="Blanco C."/>
            <person name="Toth I."/>
            <person name="Anderson B.D."/>
            <person name="Biehl B.S."/>
            <person name="Mau B."/>
            <person name="Flynn S.M."/>
            <person name="Barras F."/>
            <person name="Lindeberg M."/>
            <person name="Birch P.R."/>
            <person name="Tsuyumu S."/>
            <person name="Shi X."/>
            <person name="Hibbing M."/>
            <person name="Yap M.N."/>
            <person name="Carpentier M."/>
            <person name="Dassa E."/>
            <person name="Umehara M."/>
            <person name="Kim J.F."/>
            <person name="Rusch M."/>
            <person name="Soni P."/>
            <person name="Mayhew G.F."/>
            <person name="Fouts D.E."/>
            <person name="Gill S.R."/>
            <person name="Blattner F.R."/>
            <person name="Keen N.T."/>
            <person name="Perna N.T."/>
        </authorList>
    </citation>
    <scope>NUCLEOTIDE SEQUENCE [LARGE SCALE GENOMIC DNA]</scope>
    <source>
        <strain evidence="1 2">3937</strain>
    </source>
</reference>
<name>E0SIZ6_DICD3</name>
<dbReference type="KEGG" id="ddd:Dda3937_00537"/>
<gene>
    <name evidence="1" type="primary">yheV</name>
    <name evidence="1" type="ordered locus">Dda3937_00537</name>
</gene>
<organism evidence="1 2">
    <name type="scientific">Dickeya dadantii (strain 3937)</name>
    <name type="common">Erwinia chrysanthemi (strain 3937)</name>
    <dbReference type="NCBI Taxonomy" id="198628"/>
    <lineage>
        <taxon>Bacteria</taxon>
        <taxon>Pseudomonadati</taxon>
        <taxon>Pseudomonadota</taxon>
        <taxon>Gammaproteobacteria</taxon>
        <taxon>Enterobacterales</taxon>
        <taxon>Pectobacteriaceae</taxon>
        <taxon>Dickeya</taxon>
    </lineage>
</organism>
<dbReference type="InterPro" id="IPR012658">
    <property type="entry name" value="YheV"/>
</dbReference>
<dbReference type="Proteomes" id="UP000006859">
    <property type="component" value="Chromosome"/>
</dbReference>
<evidence type="ECO:0000313" key="2">
    <source>
        <dbReference type="Proteomes" id="UP000006859"/>
    </source>
</evidence>
<dbReference type="EMBL" id="CP002038">
    <property type="protein sequence ID" value="ADN00324.1"/>
    <property type="molecule type" value="Genomic_DNA"/>
</dbReference>
<protein>
    <submittedName>
        <fullName evidence="1">Putative cytoplasmic protein, probably associated with Glutathione-regulated potassium-efflux</fullName>
    </submittedName>
</protein>
<sequence>MPRMQTIKRGRRRVTMRKRFIAGAVCPKCHAQDTLAVGREGDDEVVVCVHCGYQQSQSETPPKAATPPAGEIIGMFRPE</sequence>